<comment type="caution">
    <text evidence="5">The sequence shown here is derived from an EMBL/GenBank/DDBJ whole genome shotgun (WGS) entry which is preliminary data.</text>
</comment>
<evidence type="ECO:0000256" key="2">
    <source>
        <dbReference type="SAM" id="Coils"/>
    </source>
</evidence>
<dbReference type="Pfam" id="PF25542">
    <property type="entry name" value="zf-CCCH_12"/>
    <property type="match status" value="1"/>
</dbReference>
<keyword evidence="2" id="KW-0175">Coiled coil</keyword>
<feature type="coiled-coil region" evidence="2">
    <location>
        <begin position="30"/>
        <end position="57"/>
    </location>
</feature>
<feature type="domain" description="C3H1-type" evidence="4">
    <location>
        <begin position="351"/>
        <end position="379"/>
    </location>
</feature>
<feature type="region of interest" description="Disordered" evidence="3">
    <location>
        <begin position="272"/>
        <end position="316"/>
    </location>
</feature>
<protein>
    <submittedName>
        <fullName evidence="5">CCCH zinc finger DNA binding protein</fullName>
    </submittedName>
</protein>
<dbReference type="InterPro" id="IPR057654">
    <property type="entry name" value="Znf-CCCH_tandem"/>
</dbReference>
<reference evidence="5 6" key="1">
    <citation type="submission" date="2017-05" db="EMBL/GenBank/DDBJ databases">
        <title>Genome sequence for an aflatoxigenic pathogen of Argentinian peanut, Aspergillus arachidicola.</title>
        <authorList>
            <person name="Moore G."/>
            <person name="Beltz S.B."/>
            <person name="Mack B.M."/>
        </authorList>
    </citation>
    <scope>NUCLEOTIDE SEQUENCE [LARGE SCALE GENOMIC DNA]</scope>
    <source>
        <strain evidence="5 6">CBS 117610</strain>
    </source>
</reference>
<dbReference type="PANTHER" id="PTHR37543">
    <property type="entry name" value="CCCH ZINC FINGER DNA BINDING PROTEIN (AFU_ORTHOLOGUE AFUA_5G12760)"/>
    <property type="match status" value="1"/>
</dbReference>
<name>A0A2G7EM24_9EURO</name>
<evidence type="ECO:0000256" key="3">
    <source>
        <dbReference type="SAM" id="MobiDB-lite"/>
    </source>
</evidence>
<evidence type="ECO:0000313" key="5">
    <source>
        <dbReference type="EMBL" id="PIG69426.1"/>
    </source>
</evidence>
<organism evidence="5 6">
    <name type="scientific">Aspergillus arachidicola</name>
    <dbReference type="NCBI Taxonomy" id="656916"/>
    <lineage>
        <taxon>Eukaryota</taxon>
        <taxon>Fungi</taxon>
        <taxon>Dikarya</taxon>
        <taxon>Ascomycota</taxon>
        <taxon>Pezizomycotina</taxon>
        <taxon>Eurotiomycetes</taxon>
        <taxon>Eurotiomycetidae</taxon>
        <taxon>Eurotiales</taxon>
        <taxon>Aspergillaceae</taxon>
        <taxon>Aspergillus</taxon>
        <taxon>Aspergillus subgen. Circumdati</taxon>
    </lineage>
</organism>
<proteinExistence type="predicted"/>
<dbReference type="PANTHER" id="PTHR37543:SF1">
    <property type="entry name" value="CCCH ZINC FINGER DNA BINDING PROTEIN (AFU_ORTHOLOGUE AFUA_5G12760)"/>
    <property type="match status" value="1"/>
</dbReference>
<dbReference type="InterPro" id="IPR057683">
    <property type="entry name" value="DUF7923"/>
</dbReference>
<evidence type="ECO:0000313" key="6">
    <source>
        <dbReference type="Proteomes" id="UP000231358"/>
    </source>
</evidence>
<feature type="zinc finger region" description="C3H1-type" evidence="1">
    <location>
        <begin position="351"/>
        <end position="379"/>
    </location>
</feature>
<accession>A0A2G7EM24</accession>
<dbReference type="EMBL" id="NEXV01000732">
    <property type="protein sequence ID" value="PIG69426.1"/>
    <property type="molecule type" value="Genomic_DNA"/>
</dbReference>
<keyword evidence="6" id="KW-1185">Reference proteome</keyword>
<dbReference type="STRING" id="656916.A0A2G7EM24"/>
<evidence type="ECO:0000256" key="1">
    <source>
        <dbReference type="PROSITE-ProRule" id="PRU00723"/>
    </source>
</evidence>
<gene>
    <name evidence="5" type="ORF">AARAC_005236</name>
</gene>
<evidence type="ECO:0000259" key="4">
    <source>
        <dbReference type="PROSITE" id="PS50103"/>
    </source>
</evidence>
<dbReference type="AlphaFoldDB" id="A0A2G7EM24"/>
<dbReference type="PROSITE" id="PS50103">
    <property type="entry name" value="ZF_C3H1"/>
    <property type="match status" value="1"/>
</dbReference>
<dbReference type="Pfam" id="PF25540">
    <property type="entry name" value="DUF7923"/>
    <property type="match status" value="1"/>
</dbReference>
<keyword evidence="1" id="KW-0862">Zinc</keyword>
<dbReference type="Proteomes" id="UP000231358">
    <property type="component" value="Unassembled WGS sequence"/>
</dbReference>
<keyword evidence="1" id="KW-0479">Metal-binding</keyword>
<sequence>MLDLHDMRRRYRELSSVEDSKKKIIEPNGMQELFSQVEELRKDLTKAHDEVDNHKELVAMFKDKSNKDKEALEMKNRDHARLSFVSVLVDGDCMNFQDNLIQSGYDGGQKAVQLLRKAVEDYLFKLDPEANPRIQCKIRVYANVSGLSKTYRDTNIAPVDGTLEAFIQGFNMENGLCDFVDAGNGKECSDVKIRALFEQDILDVHCQRVIFCASADNGYARVLGPHRESDRISLVEGPSFAREMKELTPHFATTSFPDVFRSTKIISRRVSFSNVTPPRTPPQNYASAVKTTPPRSQSTSDVNRRSPSPLTSARISNRNRSPVRLAVCKNAAGQRVDPPLRYSTRENVDSLKQRKLCNPYHIVGSCPYGENCNHDHVSRLRPQQVEDLRYIARLRVCPRGVSCAEESCVCGHRCPRENCLGPGYNGCKFPKIMHGVDSSIVATTL</sequence>
<dbReference type="InterPro" id="IPR000571">
    <property type="entry name" value="Znf_CCCH"/>
</dbReference>
<dbReference type="GO" id="GO:0008270">
    <property type="term" value="F:zinc ion binding"/>
    <property type="evidence" value="ECO:0007669"/>
    <property type="project" value="UniProtKB-KW"/>
</dbReference>
<keyword evidence="1" id="KW-0863">Zinc-finger</keyword>
<dbReference type="Pfam" id="PF25543">
    <property type="entry name" value="zf-CCCH_tandem"/>
    <property type="match status" value="1"/>
</dbReference>